<dbReference type="Proteomes" id="UP001443914">
    <property type="component" value="Unassembled WGS sequence"/>
</dbReference>
<evidence type="ECO:0000256" key="6">
    <source>
        <dbReference type="SAM" id="Coils"/>
    </source>
</evidence>
<keyword evidence="5" id="KW-0539">Nucleus</keyword>
<evidence type="ECO:0000256" key="1">
    <source>
        <dbReference type="ARBA" id="ARBA00004123"/>
    </source>
</evidence>
<dbReference type="PANTHER" id="PTHR13935">
    <property type="entry name" value="ACHAETE-SCUTE TRANSCRIPTION FACTOR-RELATED"/>
    <property type="match status" value="1"/>
</dbReference>
<organism evidence="9 10">
    <name type="scientific">Saponaria officinalis</name>
    <name type="common">Common soapwort</name>
    <name type="synonym">Lychnis saponaria</name>
    <dbReference type="NCBI Taxonomy" id="3572"/>
    <lineage>
        <taxon>Eukaryota</taxon>
        <taxon>Viridiplantae</taxon>
        <taxon>Streptophyta</taxon>
        <taxon>Embryophyta</taxon>
        <taxon>Tracheophyta</taxon>
        <taxon>Spermatophyta</taxon>
        <taxon>Magnoliopsida</taxon>
        <taxon>eudicotyledons</taxon>
        <taxon>Gunneridae</taxon>
        <taxon>Pentapetalae</taxon>
        <taxon>Caryophyllales</taxon>
        <taxon>Caryophyllaceae</taxon>
        <taxon>Caryophylleae</taxon>
        <taxon>Saponaria</taxon>
    </lineage>
</organism>
<evidence type="ECO:0000256" key="5">
    <source>
        <dbReference type="ARBA" id="ARBA00023242"/>
    </source>
</evidence>
<dbReference type="InterPro" id="IPR036638">
    <property type="entry name" value="HLH_DNA-bd_sf"/>
</dbReference>
<dbReference type="CDD" id="cd18914">
    <property type="entry name" value="bHLH_AtORG2_like"/>
    <property type="match status" value="1"/>
</dbReference>
<evidence type="ECO:0000256" key="2">
    <source>
        <dbReference type="ARBA" id="ARBA00023015"/>
    </source>
</evidence>
<dbReference type="AlphaFoldDB" id="A0AAW1J6C8"/>
<feature type="domain" description="BHLH" evidence="8">
    <location>
        <begin position="102"/>
        <end position="154"/>
    </location>
</feature>
<proteinExistence type="predicted"/>
<dbReference type="PANTHER" id="PTHR13935:SF106">
    <property type="entry name" value="ACHAETE-SCUTE COMPLEX PROTEIN T5-RELATED"/>
    <property type="match status" value="1"/>
</dbReference>
<comment type="caution">
    <text evidence="9">The sequence shown here is derived from an EMBL/GenBank/DDBJ whole genome shotgun (WGS) entry which is preliminary data.</text>
</comment>
<dbReference type="InterPro" id="IPR011598">
    <property type="entry name" value="bHLH_dom"/>
</dbReference>
<keyword evidence="3" id="KW-0238">DNA-binding</keyword>
<keyword evidence="10" id="KW-1185">Reference proteome</keyword>
<dbReference type="GO" id="GO:0090575">
    <property type="term" value="C:RNA polymerase II transcription regulator complex"/>
    <property type="evidence" value="ECO:0007669"/>
    <property type="project" value="TreeGrafter"/>
</dbReference>
<dbReference type="SUPFAM" id="SSF47459">
    <property type="entry name" value="HLH, helix-loop-helix DNA-binding domain"/>
    <property type="match status" value="1"/>
</dbReference>
<name>A0AAW1J6C8_SAPOF</name>
<dbReference type="InterPro" id="IPR015660">
    <property type="entry name" value="MASH1/Ascl1a-like"/>
</dbReference>
<sequence>MDLPFSSTFSPFSPQYETPTTTTFAQFPPQQDDDVIIPSLVPQHEQHLDNNNNILLKIPSFSQNEDLHQLLGNHETSRLRRTSSSLDDRKNEDTNHNDPKKKKKMVHREIERQRRSEMSSLHASLRSLLPHDYIRGKRAMSDHLGEAVKYIRDLEQNIKALKEQRDSLKNGVSLEKSSKSRDREVKVKSNKGGVEVNVRLNSYEVEGNDEDASSNGFRLSKVLQCLIEEGFEVVSCISQRLDHSTLLHCIQAQAEDGRIIGTDAKKLQQKLEDL</sequence>
<dbReference type="PROSITE" id="PS50888">
    <property type="entry name" value="BHLH"/>
    <property type="match status" value="1"/>
</dbReference>
<evidence type="ECO:0000256" key="4">
    <source>
        <dbReference type="ARBA" id="ARBA00023163"/>
    </source>
</evidence>
<comment type="subcellular location">
    <subcellularLocation>
        <location evidence="1">Nucleus</location>
    </subcellularLocation>
</comment>
<dbReference type="GO" id="GO:0000981">
    <property type="term" value="F:DNA-binding transcription factor activity, RNA polymerase II-specific"/>
    <property type="evidence" value="ECO:0007669"/>
    <property type="project" value="TreeGrafter"/>
</dbReference>
<gene>
    <name evidence="9" type="ORF">RND81_08G121100</name>
</gene>
<keyword evidence="6" id="KW-0175">Coiled coil</keyword>
<accession>A0AAW1J6C8</accession>
<keyword evidence="4" id="KW-0804">Transcription</keyword>
<feature type="coiled-coil region" evidence="6">
    <location>
        <begin position="144"/>
        <end position="171"/>
    </location>
</feature>
<keyword evidence="2" id="KW-0805">Transcription regulation</keyword>
<dbReference type="Pfam" id="PF00010">
    <property type="entry name" value="HLH"/>
    <property type="match status" value="1"/>
</dbReference>
<feature type="region of interest" description="Disordered" evidence="7">
    <location>
        <begin position="72"/>
        <end position="121"/>
    </location>
</feature>
<dbReference type="GO" id="GO:0000977">
    <property type="term" value="F:RNA polymerase II transcription regulatory region sequence-specific DNA binding"/>
    <property type="evidence" value="ECO:0007669"/>
    <property type="project" value="TreeGrafter"/>
</dbReference>
<feature type="compositionally biased region" description="Basic and acidic residues" evidence="7">
    <location>
        <begin position="86"/>
        <end position="98"/>
    </location>
</feature>
<feature type="region of interest" description="Disordered" evidence="7">
    <location>
        <begin position="1"/>
        <end position="21"/>
    </location>
</feature>
<dbReference type="Gene3D" id="4.10.280.10">
    <property type="entry name" value="Helix-loop-helix DNA-binding domain"/>
    <property type="match status" value="1"/>
</dbReference>
<dbReference type="EMBL" id="JBDFQZ010000008">
    <property type="protein sequence ID" value="KAK9698654.1"/>
    <property type="molecule type" value="Genomic_DNA"/>
</dbReference>
<protein>
    <recommendedName>
        <fullName evidence="8">BHLH domain-containing protein</fullName>
    </recommendedName>
</protein>
<evidence type="ECO:0000256" key="3">
    <source>
        <dbReference type="ARBA" id="ARBA00023125"/>
    </source>
</evidence>
<evidence type="ECO:0000256" key="7">
    <source>
        <dbReference type="SAM" id="MobiDB-lite"/>
    </source>
</evidence>
<evidence type="ECO:0000259" key="8">
    <source>
        <dbReference type="PROSITE" id="PS50888"/>
    </source>
</evidence>
<reference evidence="9" key="1">
    <citation type="submission" date="2024-03" db="EMBL/GenBank/DDBJ databases">
        <title>WGS assembly of Saponaria officinalis var. Norfolk2.</title>
        <authorList>
            <person name="Jenkins J."/>
            <person name="Shu S."/>
            <person name="Grimwood J."/>
            <person name="Barry K."/>
            <person name="Goodstein D."/>
            <person name="Schmutz J."/>
            <person name="Leebens-Mack J."/>
            <person name="Osbourn A."/>
        </authorList>
    </citation>
    <scope>NUCLEOTIDE SEQUENCE [LARGE SCALE GENOMIC DNA]</scope>
    <source>
        <strain evidence="9">JIC</strain>
    </source>
</reference>
<dbReference type="GO" id="GO:0046983">
    <property type="term" value="F:protein dimerization activity"/>
    <property type="evidence" value="ECO:0007669"/>
    <property type="project" value="InterPro"/>
</dbReference>
<feature type="compositionally biased region" description="Basic and acidic residues" evidence="7">
    <location>
        <begin position="107"/>
        <end position="117"/>
    </location>
</feature>
<evidence type="ECO:0000313" key="9">
    <source>
        <dbReference type="EMBL" id="KAK9698654.1"/>
    </source>
</evidence>
<evidence type="ECO:0000313" key="10">
    <source>
        <dbReference type="Proteomes" id="UP001443914"/>
    </source>
</evidence>